<dbReference type="NCBIfam" id="TIGR00615">
    <property type="entry name" value="recR"/>
    <property type="match status" value="1"/>
</dbReference>
<dbReference type="InterPro" id="IPR034137">
    <property type="entry name" value="TOPRIM_RecR"/>
</dbReference>
<keyword evidence="4 7" id="KW-0862">Zinc</keyword>
<dbReference type="GO" id="GO:0008270">
    <property type="term" value="F:zinc ion binding"/>
    <property type="evidence" value="ECO:0007669"/>
    <property type="project" value="UniProtKB-KW"/>
</dbReference>
<dbReference type="InterPro" id="IPR006171">
    <property type="entry name" value="TOPRIM_dom"/>
</dbReference>
<dbReference type="PANTHER" id="PTHR30446:SF0">
    <property type="entry name" value="RECOMBINATION PROTEIN RECR"/>
    <property type="match status" value="1"/>
</dbReference>
<dbReference type="GO" id="GO:0006281">
    <property type="term" value="P:DNA repair"/>
    <property type="evidence" value="ECO:0007669"/>
    <property type="project" value="UniProtKB-UniRule"/>
</dbReference>
<evidence type="ECO:0000256" key="1">
    <source>
        <dbReference type="ARBA" id="ARBA00022723"/>
    </source>
</evidence>
<dbReference type="Pfam" id="PF13662">
    <property type="entry name" value="Toprim_4"/>
    <property type="match status" value="1"/>
</dbReference>
<evidence type="ECO:0000313" key="9">
    <source>
        <dbReference type="EMBL" id="PNC18475.1"/>
    </source>
</evidence>
<organism evidence="9 10">
    <name type="scientific">Akkermansia muciniphila</name>
    <dbReference type="NCBI Taxonomy" id="239935"/>
    <lineage>
        <taxon>Bacteria</taxon>
        <taxon>Pseudomonadati</taxon>
        <taxon>Verrucomicrobiota</taxon>
        <taxon>Verrucomicrobiia</taxon>
        <taxon>Verrucomicrobiales</taxon>
        <taxon>Akkermansiaceae</taxon>
        <taxon>Akkermansia</taxon>
    </lineage>
</organism>
<dbReference type="Pfam" id="PF21175">
    <property type="entry name" value="RecR_C"/>
    <property type="match status" value="1"/>
</dbReference>
<dbReference type="PANTHER" id="PTHR30446">
    <property type="entry name" value="RECOMBINATION PROTEIN RECR"/>
    <property type="match status" value="1"/>
</dbReference>
<protein>
    <recommendedName>
        <fullName evidence="7">Recombination protein RecR</fullName>
    </recommendedName>
</protein>
<keyword evidence="1 7" id="KW-0479">Metal-binding</keyword>
<accession>A0A2N8HEL2</accession>
<dbReference type="AlphaFoldDB" id="A0A2N8HEL2"/>
<dbReference type="InterPro" id="IPR000093">
    <property type="entry name" value="DNA_Rcmb_RecR"/>
</dbReference>
<dbReference type="GO" id="GO:0003677">
    <property type="term" value="F:DNA binding"/>
    <property type="evidence" value="ECO:0007669"/>
    <property type="project" value="UniProtKB-UniRule"/>
</dbReference>
<keyword evidence="2 7" id="KW-0227">DNA damage</keyword>
<evidence type="ECO:0000256" key="4">
    <source>
        <dbReference type="ARBA" id="ARBA00022833"/>
    </source>
</evidence>
<dbReference type="Gene3D" id="3.40.1360.10">
    <property type="match status" value="1"/>
</dbReference>
<evidence type="ECO:0000256" key="6">
    <source>
        <dbReference type="ARBA" id="ARBA00023204"/>
    </source>
</evidence>
<dbReference type="GO" id="GO:0006310">
    <property type="term" value="P:DNA recombination"/>
    <property type="evidence" value="ECO:0007669"/>
    <property type="project" value="UniProtKB-UniRule"/>
</dbReference>
<dbReference type="InterPro" id="IPR023627">
    <property type="entry name" value="Rcmb_RecR"/>
</dbReference>
<dbReference type="HAMAP" id="MF_00017">
    <property type="entry name" value="RecR"/>
    <property type="match status" value="1"/>
</dbReference>
<dbReference type="Gene3D" id="1.10.8.420">
    <property type="entry name" value="RecR Domain 1"/>
    <property type="match status" value="1"/>
</dbReference>
<dbReference type="Gene3D" id="6.10.250.240">
    <property type="match status" value="1"/>
</dbReference>
<keyword evidence="5 7" id="KW-0233">DNA recombination</keyword>
<evidence type="ECO:0000256" key="5">
    <source>
        <dbReference type="ARBA" id="ARBA00023172"/>
    </source>
</evidence>
<proteinExistence type="inferred from homology"/>
<evidence type="ECO:0000259" key="8">
    <source>
        <dbReference type="PROSITE" id="PS50880"/>
    </source>
</evidence>
<reference evidence="9 10" key="1">
    <citation type="journal article" date="2017" name="BMC Genomics">
        <title>Genome sequencing of 39 Akkermansia muciniphila isolates reveals its population structure, genomic and functional diverisity, and global distribution in mammalian gut microbiotas.</title>
        <authorList>
            <person name="Guo X."/>
            <person name="Li S."/>
            <person name="Zhang J."/>
            <person name="Wu F."/>
            <person name="Li X."/>
            <person name="Wu D."/>
            <person name="Zhang M."/>
            <person name="Ou Z."/>
            <person name="Jie Z."/>
            <person name="Yan Q."/>
            <person name="Li P."/>
            <person name="Yi J."/>
            <person name="Peng Y."/>
        </authorList>
    </citation>
    <scope>NUCLEOTIDE SEQUENCE [LARGE SCALE GENOMIC DNA]</scope>
    <source>
        <strain evidence="9 10">GP24</strain>
    </source>
</reference>
<keyword evidence="6 7" id="KW-0234">DNA repair</keyword>
<keyword evidence="3 7" id="KW-0863">Zinc-finger</keyword>
<dbReference type="SUPFAM" id="SSF111304">
    <property type="entry name" value="Recombination protein RecR"/>
    <property type="match status" value="1"/>
</dbReference>
<dbReference type="CDD" id="cd01025">
    <property type="entry name" value="TOPRIM_recR"/>
    <property type="match status" value="1"/>
</dbReference>
<comment type="caution">
    <text evidence="7">Lacks conserved residue(s) required for the propagation of feature annotation.</text>
</comment>
<dbReference type="Pfam" id="PF21176">
    <property type="entry name" value="RecR_HhH"/>
    <property type="match status" value="1"/>
</dbReference>
<comment type="caution">
    <text evidence="9">The sequence shown here is derived from an EMBL/GenBank/DDBJ whole genome shotgun (WGS) entry which is preliminary data.</text>
</comment>
<evidence type="ECO:0000256" key="2">
    <source>
        <dbReference type="ARBA" id="ARBA00022763"/>
    </source>
</evidence>
<evidence type="ECO:0000256" key="7">
    <source>
        <dbReference type="HAMAP-Rule" id="MF_00017"/>
    </source>
</evidence>
<dbReference type="SMART" id="SM00493">
    <property type="entry name" value="TOPRIM"/>
    <property type="match status" value="1"/>
</dbReference>
<evidence type="ECO:0000313" key="10">
    <source>
        <dbReference type="Proteomes" id="UP000236000"/>
    </source>
</evidence>
<dbReference type="EMBL" id="PJKA01000009">
    <property type="protein sequence ID" value="PNC18475.1"/>
    <property type="molecule type" value="Genomic_DNA"/>
</dbReference>
<dbReference type="RefSeq" id="WP_102713103.1">
    <property type="nucleotide sequence ID" value="NZ_PJKA01000009.1"/>
</dbReference>
<gene>
    <name evidence="7" type="primary">recR</name>
    <name evidence="9" type="ORF">CXU22_04790</name>
</gene>
<feature type="domain" description="Toprim" evidence="8">
    <location>
        <begin position="84"/>
        <end position="179"/>
    </location>
</feature>
<evidence type="ECO:0000256" key="3">
    <source>
        <dbReference type="ARBA" id="ARBA00022771"/>
    </source>
</evidence>
<comment type="similarity">
    <text evidence="7">Belongs to the RecR family.</text>
</comment>
<sequence>MNNLDYPLPVLELVAALKQLPGIGTRGAERMALWMLQGHMGEAEAIARTIGQAAEHVTPCPVCGFFSTAGEPCSACRDEERDSSLICVVEQATDVIPIERSSAYRGLYHCLGGKLSPLDDVEPEDLNIHALVERVTRQPGCEVILATGSDVEGEATATYLHHLLKDLDCRVSRPAQGLPAGSGLSHADTLTLMKALEGRTRL</sequence>
<dbReference type="PROSITE" id="PS50880">
    <property type="entry name" value="TOPRIM"/>
    <property type="match status" value="1"/>
</dbReference>
<name>A0A2N8HEL2_9BACT</name>
<dbReference type="Proteomes" id="UP000236000">
    <property type="component" value="Unassembled WGS sequence"/>
</dbReference>
<dbReference type="OrthoDB" id="9802672at2"/>
<comment type="function">
    <text evidence="7">May play a role in DNA repair. It seems to be involved in an RecBC-independent recombinational process of DNA repair. It may act with RecF and RecO.</text>
</comment>